<accession>A0A0G4KW79</accession>
<dbReference type="AlphaFoldDB" id="A0A0G4KW79"/>
<dbReference type="PROSITE" id="PS00191">
    <property type="entry name" value="CYTOCHROME_B5_1"/>
    <property type="match status" value="1"/>
</dbReference>
<dbReference type="InterPro" id="IPR050668">
    <property type="entry name" value="Cytochrome_b5"/>
</dbReference>
<evidence type="ECO:0000256" key="2">
    <source>
        <dbReference type="ARBA" id="ARBA00022723"/>
    </source>
</evidence>
<keyword evidence="1 5" id="KW-0349">Heme</keyword>
<evidence type="ECO:0000256" key="5">
    <source>
        <dbReference type="RuleBase" id="RU362121"/>
    </source>
</evidence>
<evidence type="ECO:0000256" key="1">
    <source>
        <dbReference type="ARBA" id="ARBA00022617"/>
    </source>
</evidence>
<gene>
    <name evidence="8" type="ORF">BN1723_021017</name>
</gene>
<feature type="non-terminal residue" evidence="8">
    <location>
        <position position="1"/>
    </location>
</feature>
<sequence>TRSVAKHNTPESCWVVLYGDVYDVTDFLSSHPGGTKIILKLAGKDATEEYDPVHPPGTLEENLRPEAKLG</sequence>
<dbReference type="PRINTS" id="PR00363">
    <property type="entry name" value="CYTOCHROMEB5"/>
</dbReference>
<dbReference type="PANTHER" id="PTHR19359">
    <property type="entry name" value="CYTOCHROME B5"/>
    <property type="match status" value="1"/>
</dbReference>
<dbReference type="PROSITE" id="PS50255">
    <property type="entry name" value="CYTOCHROME_B5_2"/>
    <property type="match status" value="1"/>
</dbReference>
<dbReference type="Proteomes" id="UP000045706">
    <property type="component" value="Unassembled WGS sequence"/>
</dbReference>
<reference evidence="9" key="1">
    <citation type="submission" date="2015-05" db="EMBL/GenBank/DDBJ databases">
        <authorList>
            <person name="Fogelqvist Johan"/>
        </authorList>
    </citation>
    <scope>NUCLEOTIDE SEQUENCE [LARGE SCALE GENOMIC DNA]</scope>
</reference>
<evidence type="ECO:0000259" key="7">
    <source>
        <dbReference type="PROSITE" id="PS50255"/>
    </source>
</evidence>
<keyword evidence="2 5" id="KW-0479">Metal-binding</keyword>
<evidence type="ECO:0000256" key="3">
    <source>
        <dbReference type="ARBA" id="ARBA00023004"/>
    </source>
</evidence>
<dbReference type="EMBL" id="CVQI01004620">
    <property type="protein sequence ID" value="CRK14038.1"/>
    <property type="molecule type" value="Genomic_DNA"/>
</dbReference>
<evidence type="ECO:0000313" key="9">
    <source>
        <dbReference type="Proteomes" id="UP000045706"/>
    </source>
</evidence>
<feature type="region of interest" description="Disordered" evidence="6">
    <location>
        <begin position="48"/>
        <end position="70"/>
    </location>
</feature>
<name>A0A0G4KW79_VERLO</name>
<dbReference type="GO" id="GO:0020037">
    <property type="term" value="F:heme binding"/>
    <property type="evidence" value="ECO:0007669"/>
    <property type="project" value="UniProtKB-UniRule"/>
</dbReference>
<dbReference type="Pfam" id="PF00173">
    <property type="entry name" value="Cyt-b5"/>
    <property type="match status" value="1"/>
</dbReference>
<dbReference type="FunFam" id="3.10.120.10:FF:000009">
    <property type="entry name" value="Cytochrome b2, mitochondrial, putative"/>
    <property type="match status" value="1"/>
</dbReference>
<dbReference type="SUPFAM" id="SSF55856">
    <property type="entry name" value="Cytochrome b5-like heme/steroid binding domain"/>
    <property type="match status" value="1"/>
</dbReference>
<dbReference type="InterPro" id="IPR036400">
    <property type="entry name" value="Cyt_B5-like_heme/steroid_sf"/>
</dbReference>
<feature type="compositionally biased region" description="Basic and acidic residues" evidence="6">
    <location>
        <begin position="61"/>
        <end position="70"/>
    </location>
</feature>
<feature type="non-terminal residue" evidence="8">
    <location>
        <position position="70"/>
    </location>
</feature>
<dbReference type="InterPro" id="IPR001199">
    <property type="entry name" value="Cyt_B5-like_heme/steroid-bd"/>
</dbReference>
<evidence type="ECO:0000256" key="4">
    <source>
        <dbReference type="ARBA" id="ARBA00038168"/>
    </source>
</evidence>
<feature type="domain" description="Cytochrome b5 heme-binding" evidence="7">
    <location>
        <begin position="1"/>
        <end position="70"/>
    </location>
</feature>
<evidence type="ECO:0000313" key="8">
    <source>
        <dbReference type="EMBL" id="CRK14038.1"/>
    </source>
</evidence>
<dbReference type="GO" id="GO:0016020">
    <property type="term" value="C:membrane"/>
    <property type="evidence" value="ECO:0007669"/>
    <property type="project" value="TreeGrafter"/>
</dbReference>
<dbReference type="InterPro" id="IPR018506">
    <property type="entry name" value="Cyt_B5_heme-BS"/>
</dbReference>
<organism evidence="8 9">
    <name type="scientific">Verticillium longisporum</name>
    <name type="common">Verticillium dahliae var. longisporum</name>
    <dbReference type="NCBI Taxonomy" id="100787"/>
    <lineage>
        <taxon>Eukaryota</taxon>
        <taxon>Fungi</taxon>
        <taxon>Dikarya</taxon>
        <taxon>Ascomycota</taxon>
        <taxon>Pezizomycotina</taxon>
        <taxon>Sordariomycetes</taxon>
        <taxon>Hypocreomycetidae</taxon>
        <taxon>Glomerellales</taxon>
        <taxon>Plectosphaerellaceae</taxon>
        <taxon>Verticillium</taxon>
    </lineage>
</organism>
<dbReference type="Gene3D" id="3.10.120.10">
    <property type="entry name" value="Cytochrome b5-like heme/steroid binding domain"/>
    <property type="match status" value="1"/>
</dbReference>
<dbReference type="GO" id="GO:0046872">
    <property type="term" value="F:metal ion binding"/>
    <property type="evidence" value="ECO:0007669"/>
    <property type="project" value="UniProtKB-UniRule"/>
</dbReference>
<proteinExistence type="inferred from homology"/>
<comment type="similarity">
    <text evidence="4 5">Belongs to the cytochrome b5 family.</text>
</comment>
<dbReference type="SMART" id="SM01117">
    <property type="entry name" value="Cyt-b5"/>
    <property type="match status" value="1"/>
</dbReference>
<evidence type="ECO:0000256" key="6">
    <source>
        <dbReference type="SAM" id="MobiDB-lite"/>
    </source>
</evidence>
<protein>
    <recommendedName>
        <fullName evidence="7">Cytochrome b5 heme-binding domain-containing protein</fullName>
    </recommendedName>
</protein>
<keyword evidence="3 5" id="KW-0408">Iron</keyword>